<evidence type="ECO:0000313" key="3">
    <source>
        <dbReference type="EMBL" id="RCK20176.1"/>
    </source>
</evidence>
<dbReference type="Gene3D" id="2.60.40.1890">
    <property type="entry name" value="PCu(A)C copper chaperone"/>
    <property type="match status" value="1"/>
</dbReference>
<dbReference type="InterPro" id="IPR058248">
    <property type="entry name" value="Lxx211020-like"/>
</dbReference>
<dbReference type="EMBL" id="JPWB01000008">
    <property type="protein sequence ID" value="RCK20176.1"/>
    <property type="molecule type" value="Genomic_DNA"/>
</dbReference>
<name>A0A367V4R1_9PROT</name>
<accession>A0A367V4R1</accession>
<feature type="signal peptide" evidence="2">
    <location>
        <begin position="1"/>
        <end position="22"/>
    </location>
</feature>
<evidence type="ECO:0000313" key="4">
    <source>
        <dbReference type="Proteomes" id="UP000253061"/>
    </source>
</evidence>
<dbReference type="PANTHER" id="PTHR36302">
    <property type="entry name" value="BLR7088 PROTEIN"/>
    <property type="match status" value="1"/>
</dbReference>
<dbReference type="Pfam" id="PF04314">
    <property type="entry name" value="PCuAC"/>
    <property type="match status" value="1"/>
</dbReference>
<evidence type="ECO:0000256" key="2">
    <source>
        <dbReference type="SAM" id="SignalP"/>
    </source>
</evidence>
<proteinExistence type="predicted"/>
<reference evidence="3 4" key="1">
    <citation type="submission" date="2014-07" db="EMBL/GenBank/DDBJ databases">
        <title>Draft genome sequence of Thalassospira profundimaris R8-17.</title>
        <authorList>
            <person name="Lai Q."/>
            <person name="Shao Z."/>
        </authorList>
    </citation>
    <scope>NUCLEOTIDE SEQUENCE [LARGE SCALE GENOMIC DNA]</scope>
    <source>
        <strain evidence="3 4">R8-17</strain>
    </source>
</reference>
<dbReference type="AlphaFoldDB" id="A0A367V4R1"/>
<gene>
    <name evidence="3" type="ORF">TH6_17005</name>
</gene>
<organism evidence="3 4">
    <name type="scientific">Thalassospira profundimaris</name>
    <dbReference type="NCBI Taxonomy" id="502049"/>
    <lineage>
        <taxon>Bacteria</taxon>
        <taxon>Pseudomonadati</taxon>
        <taxon>Pseudomonadota</taxon>
        <taxon>Alphaproteobacteria</taxon>
        <taxon>Rhodospirillales</taxon>
        <taxon>Thalassospiraceae</taxon>
        <taxon>Thalassospira</taxon>
    </lineage>
</organism>
<feature type="region of interest" description="Disordered" evidence="1">
    <location>
        <begin position="146"/>
        <end position="165"/>
    </location>
</feature>
<feature type="chain" id="PRO_5016768480" description="Copper chaperone PCu(A)C" evidence="2">
    <location>
        <begin position="23"/>
        <end position="165"/>
    </location>
</feature>
<comment type="caution">
    <text evidence="3">The sequence shown here is derived from an EMBL/GenBank/DDBJ whole genome shotgun (WGS) entry which is preliminary data.</text>
</comment>
<dbReference type="PANTHER" id="PTHR36302:SF1">
    <property type="entry name" value="COPPER CHAPERONE PCU(A)C"/>
    <property type="match status" value="1"/>
</dbReference>
<sequence length="165" mass="17715">MKKLFAIVATVASLFIVTNAFAADIEVKDAWAKASKGMVRNGAAFFDVVNSGAADRLVGVRSDLADRTELHSHIMENNVMKMRQVQGGVEVPMHGSVHFKPGSYHVMFIGLNEALEEGQKVDITLEFEKAGDVPVTIDVLNTMSMGPKGKAGTGHGHGSMKMNSN</sequence>
<dbReference type="Proteomes" id="UP000253061">
    <property type="component" value="Unassembled WGS sequence"/>
</dbReference>
<dbReference type="InterPro" id="IPR007410">
    <property type="entry name" value="LpqE-like"/>
</dbReference>
<keyword evidence="2" id="KW-0732">Signal</keyword>
<dbReference type="InterPro" id="IPR036182">
    <property type="entry name" value="PCuAC_sf"/>
</dbReference>
<evidence type="ECO:0008006" key="5">
    <source>
        <dbReference type="Google" id="ProtNLM"/>
    </source>
</evidence>
<protein>
    <recommendedName>
        <fullName evidence="5">Copper chaperone PCu(A)C</fullName>
    </recommendedName>
</protein>
<dbReference type="RefSeq" id="WP_062953920.1">
    <property type="nucleotide sequence ID" value="NZ_JPWB01000008.1"/>
</dbReference>
<dbReference type="SUPFAM" id="SSF110087">
    <property type="entry name" value="DR1885-like metal-binding protein"/>
    <property type="match status" value="1"/>
</dbReference>
<evidence type="ECO:0000256" key="1">
    <source>
        <dbReference type="SAM" id="MobiDB-lite"/>
    </source>
</evidence>